<feature type="transmembrane region" description="Helical" evidence="10">
    <location>
        <begin position="226"/>
        <end position="255"/>
    </location>
</feature>
<keyword evidence="6" id="KW-0653">Protein transport</keyword>
<dbReference type="GO" id="GO:0005886">
    <property type="term" value="C:plasma membrane"/>
    <property type="evidence" value="ECO:0007669"/>
    <property type="project" value="UniProtKB-SubCell"/>
</dbReference>
<dbReference type="Gene3D" id="1.10.3720.10">
    <property type="entry name" value="MetI-like"/>
    <property type="match status" value="1"/>
</dbReference>
<keyword evidence="4 10" id="KW-0812">Transmembrane</keyword>
<dbReference type="Pfam" id="PF12911">
    <property type="entry name" value="OppC_N"/>
    <property type="match status" value="1"/>
</dbReference>
<keyword evidence="7 10" id="KW-1133">Transmembrane helix</keyword>
<evidence type="ECO:0000259" key="11">
    <source>
        <dbReference type="PROSITE" id="PS50928"/>
    </source>
</evidence>
<reference evidence="12 13" key="1">
    <citation type="submission" date="2019-03" db="EMBL/GenBank/DDBJ databases">
        <authorList>
            <person name="Kim M.K.M."/>
        </authorList>
    </citation>
    <scope>NUCLEOTIDE SEQUENCE [LARGE SCALE GENOMIC DNA]</scope>
    <source>
        <strain evidence="12 13">18JY21-1</strain>
    </source>
</reference>
<dbReference type="Pfam" id="PF00528">
    <property type="entry name" value="BPD_transp_1"/>
    <property type="match status" value="1"/>
</dbReference>
<evidence type="ECO:0000256" key="5">
    <source>
        <dbReference type="ARBA" id="ARBA00022856"/>
    </source>
</evidence>
<keyword evidence="3" id="KW-1003">Cell membrane</keyword>
<evidence type="ECO:0000256" key="4">
    <source>
        <dbReference type="ARBA" id="ARBA00022692"/>
    </source>
</evidence>
<dbReference type="GO" id="GO:0015833">
    <property type="term" value="P:peptide transport"/>
    <property type="evidence" value="ECO:0007669"/>
    <property type="project" value="UniProtKB-KW"/>
</dbReference>
<dbReference type="AlphaFoldDB" id="A0A4R4E9G9"/>
<dbReference type="SUPFAM" id="SSF161098">
    <property type="entry name" value="MetI-like"/>
    <property type="match status" value="1"/>
</dbReference>
<dbReference type="EMBL" id="SKFG01000018">
    <property type="protein sequence ID" value="TCZ75550.1"/>
    <property type="molecule type" value="Genomic_DNA"/>
</dbReference>
<dbReference type="GO" id="GO:0055085">
    <property type="term" value="P:transmembrane transport"/>
    <property type="evidence" value="ECO:0007669"/>
    <property type="project" value="InterPro"/>
</dbReference>
<feature type="transmembrane region" description="Helical" evidence="10">
    <location>
        <begin position="280"/>
        <end position="301"/>
    </location>
</feature>
<dbReference type="InterPro" id="IPR050366">
    <property type="entry name" value="BP-dependent_transpt_permease"/>
</dbReference>
<name>A0A4R4E9G9_9BACL</name>
<evidence type="ECO:0000256" key="2">
    <source>
        <dbReference type="ARBA" id="ARBA00022448"/>
    </source>
</evidence>
<feature type="transmembrane region" description="Helical" evidence="10">
    <location>
        <begin position="148"/>
        <end position="166"/>
    </location>
</feature>
<proteinExistence type="inferred from homology"/>
<comment type="subcellular location">
    <subcellularLocation>
        <location evidence="1 10">Cell membrane</location>
        <topology evidence="1 10">Multi-pass membrane protein</topology>
    </subcellularLocation>
</comment>
<keyword evidence="13" id="KW-1185">Reference proteome</keyword>
<comment type="caution">
    <text evidence="12">The sequence shown here is derived from an EMBL/GenBank/DDBJ whole genome shotgun (WGS) entry which is preliminary data.</text>
</comment>
<dbReference type="CDD" id="cd06261">
    <property type="entry name" value="TM_PBP2"/>
    <property type="match status" value="1"/>
</dbReference>
<dbReference type="OrthoDB" id="9797472at2"/>
<feature type="transmembrane region" description="Helical" evidence="10">
    <location>
        <begin position="111"/>
        <end position="136"/>
    </location>
</feature>
<dbReference type="PANTHER" id="PTHR43386:SF24">
    <property type="entry name" value="OLIGOPEPTIDE TRANSPORT SYSTEM PERMEASE PROTEIN AMID"/>
    <property type="match status" value="1"/>
</dbReference>
<evidence type="ECO:0000313" key="13">
    <source>
        <dbReference type="Proteomes" id="UP000295418"/>
    </source>
</evidence>
<protein>
    <submittedName>
        <fullName evidence="12">ABC transporter permease</fullName>
    </submittedName>
</protein>
<keyword evidence="2 10" id="KW-0813">Transport</keyword>
<dbReference type="InterPro" id="IPR000515">
    <property type="entry name" value="MetI-like"/>
</dbReference>
<dbReference type="RefSeq" id="WP_132419230.1">
    <property type="nucleotide sequence ID" value="NZ_SKFG01000018.1"/>
</dbReference>
<keyword evidence="8 10" id="KW-0472">Membrane</keyword>
<evidence type="ECO:0000256" key="6">
    <source>
        <dbReference type="ARBA" id="ARBA00022927"/>
    </source>
</evidence>
<evidence type="ECO:0000256" key="3">
    <source>
        <dbReference type="ARBA" id="ARBA00022475"/>
    </source>
</evidence>
<evidence type="ECO:0000256" key="8">
    <source>
        <dbReference type="ARBA" id="ARBA00023136"/>
    </source>
</evidence>
<sequence>MQPNLQPSPIDKSRFSRLPVESLQSEAIVRPSQSYWKDAWRRLKKNKLAMAGLIILCFLSIMAIVAPFLTQYAYDEQNLKMTNVTPNSTYWFGTDDFGRDLWTRVWWGTRISLFIGLTAALIDLVIGVIYGGISGYYGGRLDNIMQRFIEIIIAIPMLIIAILLIITLGAGMSTIILAYALVGWTQMARLVRGQVLTLKENEFVLASQTLGASTWRIITRHLVPNALGIIVVQITFAVPAAIFFESFLSFIGVGIKVPMASLGTLLTDGATNIRLFPHRVMFPAIVFSLILLSFNLLGDGLRDALDPKMRK</sequence>
<dbReference type="PANTHER" id="PTHR43386">
    <property type="entry name" value="OLIGOPEPTIDE TRANSPORT SYSTEM PERMEASE PROTEIN APPC"/>
    <property type="match status" value="1"/>
</dbReference>
<evidence type="ECO:0000256" key="10">
    <source>
        <dbReference type="RuleBase" id="RU363032"/>
    </source>
</evidence>
<dbReference type="GO" id="GO:0015031">
    <property type="term" value="P:protein transport"/>
    <property type="evidence" value="ECO:0007669"/>
    <property type="project" value="UniProtKB-KW"/>
</dbReference>
<accession>A0A4R4E9G9</accession>
<keyword evidence="5" id="KW-0571">Peptide transport</keyword>
<dbReference type="Proteomes" id="UP000295418">
    <property type="component" value="Unassembled WGS sequence"/>
</dbReference>
<evidence type="ECO:0000256" key="9">
    <source>
        <dbReference type="ARBA" id="ARBA00024202"/>
    </source>
</evidence>
<dbReference type="InterPro" id="IPR035906">
    <property type="entry name" value="MetI-like_sf"/>
</dbReference>
<evidence type="ECO:0000313" key="12">
    <source>
        <dbReference type="EMBL" id="TCZ75550.1"/>
    </source>
</evidence>
<comment type="similarity">
    <text evidence="9">Belongs to the binding-protein-dependent transport system permease family. OppBC subfamily.</text>
</comment>
<organism evidence="12 13">
    <name type="scientific">Paenibacillus albiflavus</name>
    <dbReference type="NCBI Taxonomy" id="2545760"/>
    <lineage>
        <taxon>Bacteria</taxon>
        <taxon>Bacillati</taxon>
        <taxon>Bacillota</taxon>
        <taxon>Bacilli</taxon>
        <taxon>Bacillales</taxon>
        <taxon>Paenibacillaceae</taxon>
        <taxon>Paenibacillus</taxon>
    </lineage>
</organism>
<evidence type="ECO:0000256" key="1">
    <source>
        <dbReference type="ARBA" id="ARBA00004651"/>
    </source>
</evidence>
<evidence type="ECO:0000256" key="7">
    <source>
        <dbReference type="ARBA" id="ARBA00022989"/>
    </source>
</evidence>
<dbReference type="PROSITE" id="PS50928">
    <property type="entry name" value="ABC_TM1"/>
    <property type="match status" value="1"/>
</dbReference>
<feature type="domain" description="ABC transmembrane type-1" evidence="11">
    <location>
        <begin position="109"/>
        <end position="298"/>
    </location>
</feature>
<feature type="transmembrane region" description="Helical" evidence="10">
    <location>
        <begin position="48"/>
        <end position="69"/>
    </location>
</feature>
<gene>
    <name evidence="12" type="ORF">E0485_16785</name>
</gene>
<dbReference type="InterPro" id="IPR025966">
    <property type="entry name" value="OppC_N"/>
</dbReference>